<dbReference type="Pfam" id="PF04972">
    <property type="entry name" value="BON"/>
    <property type="match status" value="1"/>
</dbReference>
<keyword evidence="3" id="KW-1185">Reference proteome</keyword>
<evidence type="ECO:0000313" key="2">
    <source>
        <dbReference type="EMBL" id="KVW95623.1"/>
    </source>
</evidence>
<dbReference type="InterPro" id="IPR014004">
    <property type="entry name" value="Transpt-assoc_nodulatn_dom_bac"/>
</dbReference>
<dbReference type="PATRIC" id="fig|36861.3.peg.1638"/>
<dbReference type="PANTHER" id="PTHR34606">
    <property type="entry name" value="BON DOMAIN-CONTAINING PROTEIN"/>
    <property type="match status" value="1"/>
</dbReference>
<dbReference type="PROSITE" id="PS50914">
    <property type="entry name" value="BON"/>
    <property type="match status" value="1"/>
</dbReference>
<dbReference type="AlphaFoldDB" id="A0A106BNX0"/>
<name>A0A106BNX0_THIDE</name>
<feature type="domain" description="BON" evidence="1">
    <location>
        <begin position="29"/>
        <end position="97"/>
    </location>
</feature>
<evidence type="ECO:0000259" key="1">
    <source>
        <dbReference type="PROSITE" id="PS50914"/>
    </source>
</evidence>
<comment type="caution">
    <text evidence="2">The sequence shown here is derived from an EMBL/GenBank/DDBJ whole genome shotgun (WGS) entry which is preliminary data.</text>
</comment>
<organism evidence="2 3">
    <name type="scientific">Thiobacillus denitrificans</name>
    <dbReference type="NCBI Taxonomy" id="36861"/>
    <lineage>
        <taxon>Bacteria</taxon>
        <taxon>Pseudomonadati</taxon>
        <taxon>Pseudomonadota</taxon>
        <taxon>Betaproteobacteria</taxon>
        <taxon>Nitrosomonadales</taxon>
        <taxon>Thiobacillaceae</taxon>
        <taxon>Thiobacillus</taxon>
    </lineage>
</organism>
<dbReference type="InterPro" id="IPR051686">
    <property type="entry name" value="Lipoprotein_DolP"/>
</dbReference>
<dbReference type="Proteomes" id="UP000064243">
    <property type="component" value="Unassembled WGS sequence"/>
</dbReference>
<dbReference type="PANTHER" id="PTHR34606:SF16">
    <property type="entry name" value="BON DOMAIN-CONTAINING PROTEIN"/>
    <property type="match status" value="1"/>
</dbReference>
<reference evidence="2 3" key="1">
    <citation type="journal article" date="2015" name="Appl. Environ. Microbiol.">
        <title>Aerobic and Anaerobic Thiosulfate Oxidation by a Cold-Adapted, Subglacial Chemoautotroph.</title>
        <authorList>
            <person name="Harrold Z.R."/>
            <person name="Skidmore M.L."/>
            <person name="Hamilton T.L."/>
            <person name="Desch L."/>
            <person name="Amada K."/>
            <person name="van Gelder W."/>
            <person name="Glover K."/>
            <person name="Roden E.E."/>
            <person name="Boyd E.S."/>
        </authorList>
    </citation>
    <scope>NUCLEOTIDE SEQUENCE [LARGE SCALE GENOMIC DNA]</scope>
    <source>
        <strain evidence="2 3">RG</strain>
    </source>
</reference>
<gene>
    <name evidence="2" type="ORF">ABW22_09890</name>
</gene>
<protein>
    <recommendedName>
        <fullName evidence="1">BON domain-containing protein</fullName>
    </recommendedName>
</protein>
<accession>A0A106BNX0</accession>
<dbReference type="Gene3D" id="3.30.1340.30">
    <property type="match status" value="1"/>
</dbReference>
<dbReference type="EMBL" id="LDUG01000025">
    <property type="protein sequence ID" value="KVW95623.1"/>
    <property type="molecule type" value="Genomic_DNA"/>
</dbReference>
<sequence>MNRDLQLDTDELVNASVHNERILSGKYIEDAWITTKVKAMLLKNDIVKGLSVNVETTQSTVQLSGWVDSVAQIAEVENVTRNIEGVKHVRNDLLIKR</sequence>
<proteinExistence type="predicted"/>
<evidence type="ECO:0000313" key="3">
    <source>
        <dbReference type="Proteomes" id="UP000064243"/>
    </source>
</evidence>
<dbReference type="InterPro" id="IPR007055">
    <property type="entry name" value="BON_dom"/>
</dbReference>
<dbReference type="SMART" id="SM00749">
    <property type="entry name" value="BON"/>
    <property type="match status" value="1"/>
</dbReference>